<gene>
    <name evidence="1" type="ORF">C5167_017177</name>
</gene>
<organism evidence="1 2">
    <name type="scientific">Papaver somniferum</name>
    <name type="common">Opium poppy</name>
    <dbReference type="NCBI Taxonomy" id="3469"/>
    <lineage>
        <taxon>Eukaryota</taxon>
        <taxon>Viridiplantae</taxon>
        <taxon>Streptophyta</taxon>
        <taxon>Embryophyta</taxon>
        <taxon>Tracheophyta</taxon>
        <taxon>Spermatophyta</taxon>
        <taxon>Magnoliopsida</taxon>
        <taxon>Ranunculales</taxon>
        <taxon>Papaveraceae</taxon>
        <taxon>Papaveroideae</taxon>
        <taxon>Papaver</taxon>
    </lineage>
</organism>
<dbReference type="Gramene" id="RZC48748">
    <property type="protein sequence ID" value="RZC48748"/>
    <property type="gene ID" value="C5167_017177"/>
</dbReference>
<protein>
    <submittedName>
        <fullName evidence="1">Uncharacterized protein</fullName>
    </submittedName>
</protein>
<sequence length="84" mass="9738">MSSMISCIPTKTVAQNVFASFSRMHDHCDENKPAVLRFRVARKWEDIDFMATNKVTILDLLMIEENGDTMHDIVPKKLIWKLNT</sequence>
<evidence type="ECO:0000313" key="2">
    <source>
        <dbReference type="Proteomes" id="UP000316621"/>
    </source>
</evidence>
<evidence type="ECO:0000313" key="1">
    <source>
        <dbReference type="EMBL" id="RZC48748.1"/>
    </source>
</evidence>
<dbReference type="AlphaFoldDB" id="A0A4Y7IMQ7"/>
<keyword evidence="2" id="KW-1185">Reference proteome</keyword>
<name>A0A4Y7IMQ7_PAPSO</name>
<dbReference type="EMBL" id="CM010716">
    <property type="protein sequence ID" value="RZC48748.1"/>
    <property type="molecule type" value="Genomic_DNA"/>
</dbReference>
<accession>A0A4Y7IMQ7</accession>
<reference evidence="1 2" key="1">
    <citation type="journal article" date="2018" name="Science">
        <title>The opium poppy genome and morphinan production.</title>
        <authorList>
            <person name="Guo L."/>
            <person name="Winzer T."/>
            <person name="Yang X."/>
            <person name="Li Y."/>
            <person name="Ning Z."/>
            <person name="He Z."/>
            <person name="Teodor R."/>
            <person name="Lu Y."/>
            <person name="Bowser T.A."/>
            <person name="Graham I.A."/>
            <person name="Ye K."/>
        </authorList>
    </citation>
    <scope>NUCLEOTIDE SEQUENCE [LARGE SCALE GENOMIC DNA]</scope>
    <source>
        <strain evidence="2">cv. HN1</strain>
        <tissue evidence="1">Leaves</tissue>
    </source>
</reference>
<dbReference type="Proteomes" id="UP000316621">
    <property type="component" value="Chromosome 2"/>
</dbReference>
<proteinExistence type="predicted"/>